<feature type="compositionally biased region" description="Low complexity" evidence="1">
    <location>
        <begin position="1"/>
        <end position="16"/>
    </location>
</feature>
<evidence type="ECO:0000313" key="2">
    <source>
        <dbReference type="EMBL" id="KIM74624.1"/>
    </source>
</evidence>
<evidence type="ECO:0000313" key="3">
    <source>
        <dbReference type="Proteomes" id="UP000054166"/>
    </source>
</evidence>
<dbReference type="InParanoid" id="A0A0C3F3N6"/>
<accession>A0A0C3F3N6</accession>
<feature type="region of interest" description="Disordered" evidence="1">
    <location>
        <begin position="1"/>
        <end position="23"/>
    </location>
</feature>
<dbReference type="Proteomes" id="UP000054166">
    <property type="component" value="Unassembled WGS sequence"/>
</dbReference>
<name>A0A0C3F3N6_PILCF</name>
<gene>
    <name evidence="2" type="ORF">PILCRDRAFT_828046</name>
</gene>
<dbReference type="EMBL" id="KN833058">
    <property type="protein sequence ID" value="KIM74624.1"/>
    <property type="molecule type" value="Genomic_DNA"/>
</dbReference>
<protein>
    <submittedName>
        <fullName evidence="2">Uncharacterized protein</fullName>
    </submittedName>
</protein>
<evidence type="ECO:0000256" key="1">
    <source>
        <dbReference type="SAM" id="MobiDB-lite"/>
    </source>
</evidence>
<sequence length="68" mass="6925">MSHSGSGSASESPESPTALAKRQKIQSLRNSISACGLRSINIGTGELEPGVSNIGVQILAILGSTEET</sequence>
<reference evidence="2 3" key="1">
    <citation type="submission" date="2014-04" db="EMBL/GenBank/DDBJ databases">
        <authorList>
            <consortium name="DOE Joint Genome Institute"/>
            <person name="Kuo A."/>
            <person name="Tarkka M."/>
            <person name="Buscot F."/>
            <person name="Kohler A."/>
            <person name="Nagy L.G."/>
            <person name="Floudas D."/>
            <person name="Copeland A."/>
            <person name="Barry K.W."/>
            <person name="Cichocki N."/>
            <person name="Veneault-Fourrey C."/>
            <person name="LaButti K."/>
            <person name="Lindquist E.A."/>
            <person name="Lipzen A."/>
            <person name="Lundell T."/>
            <person name="Morin E."/>
            <person name="Murat C."/>
            <person name="Sun H."/>
            <person name="Tunlid A."/>
            <person name="Henrissat B."/>
            <person name="Grigoriev I.V."/>
            <person name="Hibbett D.S."/>
            <person name="Martin F."/>
            <person name="Nordberg H.P."/>
            <person name="Cantor M.N."/>
            <person name="Hua S.X."/>
        </authorList>
    </citation>
    <scope>NUCLEOTIDE SEQUENCE [LARGE SCALE GENOMIC DNA]</scope>
    <source>
        <strain evidence="2 3">F 1598</strain>
    </source>
</reference>
<organism evidence="2 3">
    <name type="scientific">Piloderma croceum (strain F 1598)</name>
    <dbReference type="NCBI Taxonomy" id="765440"/>
    <lineage>
        <taxon>Eukaryota</taxon>
        <taxon>Fungi</taxon>
        <taxon>Dikarya</taxon>
        <taxon>Basidiomycota</taxon>
        <taxon>Agaricomycotina</taxon>
        <taxon>Agaricomycetes</taxon>
        <taxon>Agaricomycetidae</taxon>
        <taxon>Atheliales</taxon>
        <taxon>Atheliaceae</taxon>
        <taxon>Piloderma</taxon>
    </lineage>
</organism>
<dbReference type="AlphaFoldDB" id="A0A0C3F3N6"/>
<reference evidence="3" key="2">
    <citation type="submission" date="2015-01" db="EMBL/GenBank/DDBJ databases">
        <title>Evolutionary Origins and Diversification of the Mycorrhizal Mutualists.</title>
        <authorList>
            <consortium name="DOE Joint Genome Institute"/>
            <consortium name="Mycorrhizal Genomics Consortium"/>
            <person name="Kohler A."/>
            <person name="Kuo A."/>
            <person name="Nagy L.G."/>
            <person name="Floudas D."/>
            <person name="Copeland A."/>
            <person name="Barry K.W."/>
            <person name="Cichocki N."/>
            <person name="Veneault-Fourrey C."/>
            <person name="LaButti K."/>
            <person name="Lindquist E.A."/>
            <person name="Lipzen A."/>
            <person name="Lundell T."/>
            <person name="Morin E."/>
            <person name="Murat C."/>
            <person name="Riley R."/>
            <person name="Ohm R."/>
            <person name="Sun H."/>
            <person name="Tunlid A."/>
            <person name="Henrissat B."/>
            <person name="Grigoriev I.V."/>
            <person name="Hibbett D.S."/>
            <person name="Martin F."/>
        </authorList>
    </citation>
    <scope>NUCLEOTIDE SEQUENCE [LARGE SCALE GENOMIC DNA]</scope>
    <source>
        <strain evidence="3">F 1598</strain>
    </source>
</reference>
<dbReference type="HOGENOM" id="CLU_2794847_0_0_1"/>
<proteinExistence type="predicted"/>
<keyword evidence="3" id="KW-1185">Reference proteome</keyword>